<dbReference type="GO" id="GO:0003700">
    <property type="term" value="F:DNA-binding transcription factor activity"/>
    <property type="evidence" value="ECO:0007669"/>
    <property type="project" value="InterPro"/>
</dbReference>
<dbReference type="GO" id="GO:0003677">
    <property type="term" value="F:DNA binding"/>
    <property type="evidence" value="ECO:0007669"/>
    <property type="project" value="UniProtKB-KW"/>
</dbReference>
<proteinExistence type="predicted"/>
<dbReference type="Pfam" id="PF13411">
    <property type="entry name" value="MerR_1"/>
    <property type="match status" value="1"/>
</dbReference>
<sequence length="128" mass="15150">MSYHIKEITELTGLSASTLRFYEKAGVIPFVKRDINGNRIYDEENIQWMDFILALRETGMPINDIKNYVDLYKEGHSTLKERKEMMLQHKAKVEEEVAQIFKYLDKINYKLALYNILEANMNEQDIII</sequence>
<evidence type="ECO:0000259" key="2">
    <source>
        <dbReference type="PROSITE" id="PS50937"/>
    </source>
</evidence>
<gene>
    <name evidence="3" type="ORF">E2980_21215</name>
</gene>
<keyword evidence="4" id="KW-1185">Reference proteome</keyword>
<accession>A0A4Y8LQI9</accession>
<evidence type="ECO:0000313" key="3">
    <source>
        <dbReference type="EMBL" id="TFE22674.1"/>
    </source>
</evidence>
<dbReference type="EMBL" id="SOMN01000043">
    <property type="protein sequence ID" value="TFE22674.1"/>
    <property type="molecule type" value="Genomic_DNA"/>
</dbReference>
<dbReference type="SMART" id="SM00422">
    <property type="entry name" value="HTH_MERR"/>
    <property type="match status" value="1"/>
</dbReference>
<dbReference type="PANTHER" id="PTHR30204:SF82">
    <property type="entry name" value="TRANSCRIPTIONAL REGULATOR, MERR FAMILY"/>
    <property type="match status" value="1"/>
</dbReference>
<dbReference type="InterPro" id="IPR009061">
    <property type="entry name" value="DNA-bd_dom_put_sf"/>
</dbReference>
<evidence type="ECO:0000313" key="4">
    <source>
        <dbReference type="Proteomes" id="UP000297900"/>
    </source>
</evidence>
<dbReference type="Gene3D" id="1.10.1660.10">
    <property type="match status" value="1"/>
</dbReference>
<dbReference type="CDD" id="cd01109">
    <property type="entry name" value="HTH_YyaN"/>
    <property type="match status" value="1"/>
</dbReference>
<dbReference type="InterPro" id="IPR000551">
    <property type="entry name" value="MerR-type_HTH_dom"/>
</dbReference>
<evidence type="ECO:0000256" key="1">
    <source>
        <dbReference type="ARBA" id="ARBA00023125"/>
    </source>
</evidence>
<feature type="domain" description="HTH merR-type" evidence="2">
    <location>
        <begin position="1"/>
        <end position="71"/>
    </location>
</feature>
<protein>
    <submittedName>
        <fullName evidence="3">MerR family transcriptional regulator</fullName>
    </submittedName>
</protein>
<dbReference type="PROSITE" id="PS50937">
    <property type="entry name" value="HTH_MERR_2"/>
    <property type="match status" value="1"/>
</dbReference>
<dbReference type="AlphaFoldDB" id="A0A4Y8LQI9"/>
<dbReference type="InterPro" id="IPR047057">
    <property type="entry name" value="MerR_fam"/>
</dbReference>
<dbReference type="RefSeq" id="WP_135154252.1">
    <property type="nucleotide sequence ID" value="NZ_SOMN01000043.1"/>
</dbReference>
<name>A0A4Y8LQI9_9BACL</name>
<organism evidence="3 4">
    <name type="scientific">Cohnella luojiensis</name>
    <dbReference type="NCBI Taxonomy" id="652876"/>
    <lineage>
        <taxon>Bacteria</taxon>
        <taxon>Bacillati</taxon>
        <taxon>Bacillota</taxon>
        <taxon>Bacilli</taxon>
        <taxon>Bacillales</taxon>
        <taxon>Paenibacillaceae</taxon>
        <taxon>Cohnella</taxon>
    </lineage>
</organism>
<dbReference type="SUPFAM" id="SSF46955">
    <property type="entry name" value="Putative DNA-binding domain"/>
    <property type="match status" value="1"/>
</dbReference>
<dbReference type="Proteomes" id="UP000297900">
    <property type="component" value="Unassembled WGS sequence"/>
</dbReference>
<dbReference type="PANTHER" id="PTHR30204">
    <property type="entry name" value="REDOX-CYCLING DRUG-SENSING TRANSCRIPTIONAL ACTIVATOR SOXR"/>
    <property type="match status" value="1"/>
</dbReference>
<dbReference type="OrthoDB" id="9811174at2"/>
<keyword evidence="1" id="KW-0238">DNA-binding</keyword>
<comment type="caution">
    <text evidence="3">The sequence shown here is derived from an EMBL/GenBank/DDBJ whole genome shotgun (WGS) entry which is preliminary data.</text>
</comment>
<reference evidence="3 4" key="1">
    <citation type="submission" date="2019-03" db="EMBL/GenBank/DDBJ databases">
        <title>Cohnella endophytica sp. nov., a novel endophytic bacterium isolated from bark of Sonneratia apetala.</title>
        <authorList>
            <person name="Tuo L."/>
        </authorList>
    </citation>
    <scope>NUCLEOTIDE SEQUENCE [LARGE SCALE GENOMIC DNA]</scope>
    <source>
        <strain evidence="3 4">CCTCC AB 208254</strain>
    </source>
</reference>